<organism evidence="2 3">
    <name type="scientific">Thermomonospora umbrina</name>
    <dbReference type="NCBI Taxonomy" id="111806"/>
    <lineage>
        <taxon>Bacteria</taxon>
        <taxon>Bacillati</taxon>
        <taxon>Actinomycetota</taxon>
        <taxon>Actinomycetes</taxon>
        <taxon>Streptosporangiales</taxon>
        <taxon>Thermomonosporaceae</taxon>
        <taxon>Thermomonospora</taxon>
    </lineage>
</organism>
<dbReference type="RefSeq" id="WP_170177520.1">
    <property type="nucleotide sequence ID" value="NZ_QTTT01000001.1"/>
</dbReference>
<proteinExistence type="predicted"/>
<evidence type="ECO:0000256" key="1">
    <source>
        <dbReference type="SAM" id="MobiDB-lite"/>
    </source>
</evidence>
<keyword evidence="3" id="KW-1185">Reference proteome</keyword>
<evidence type="ECO:0000313" key="3">
    <source>
        <dbReference type="Proteomes" id="UP000256661"/>
    </source>
</evidence>
<dbReference type="Proteomes" id="UP000256661">
    <property type="component" value="Unassembled WGS sequence"/>
</dbReference>
<name>A0A3D9SGY0_9ACTN</name>
<protein>
    <submittedName>
        <fullName evidence="2">Uncharacterized protein</fullName>
    </submittedName>
</protein>
<reference evidence="2 3" key="1">
    <citation type="submission" date="2018-08" db="EMBL/GenBank/DDBJ databases">
        <title>Sequencing the genomes of 1000 actinobacteria strains.</title>
        <authorList>
            <person name="Klenk H.-P."/>
        </authorList>
    </citation>
    <scope>NUCLEOTIDE SEQUENCE [LARGE SCALE GENOMIC DNA]</scope>
    <source>
        <strain evidence="2 3">DSM 43927</strain>
    </source>
</reference>
<feature type="region of interest" description="Disordered" evidence="1">
    <location>
        <begin position="1"/>
        <end position="25"/>
    </location>
</feature>
<feature type="region of interest" description="Disordered" evidence="1">
    <location>
        <begin position="55"/>
        <end position="79"/>
    </location>
</feature>
<evidence type="ECO:0000313" key="2">
    <source>
        <dbReference type="EMBL" id="REE95156.1"/>
    </source>
</evidence>
<comment type="caution">
    <text evidence="2">The sequence shown here is derived from an EMBL/GenBank/DDBJ whole genome shotgun (WGS) entry which is preliminary data.</text>
</comment>
<dbReference type="AlphaFoldDB" id="A0A3D9SGY0"/>
<gene>
    <name evidence="2" type="ORF">DFJ69_0538</name>
</gene>
<sequence length="198" mass="21708">MSPCPGPCNSPRHRSRRPDGAPVAGEPIWCRRCQSLVRTRLAELDDAAARLSGALDQRRRGGSEKVSGTRGRPSPSPVVDDLDELLQTLLGWEDAYRTARDFGPRPRRGRYAPTLAGCVAWLGAHLDGLLTFDGARDFGEEVLTLHRRLTSRTSQDAPSRRAPSRPCPACDLLTLTHDPATNDLHCRACSWSSESRAS</sequence>
<accession>A0A3D9SGY0</accession>
<dbReference type="EMBL" id="QTTT01000001">
    <property type="protein sequence ID" value="REE95156.1"/>
    <property type="molecule type" value="Genomic_DNA"/>
</dbReference>